<evidence type="ECO:0000313" key="15">
    <source>
        <dbReference type="EMBL" id="MBF8178775.1"/>
    </source>
</evidence>
<dbReference type="InterPro" id="IPR011604">
    <property type="entry name" value="PDDEXK-like_dom_sf"/>
</dbReference>
<dbReference type="Pfam" id="PF00270">
    <property type="entry name" value="DEAD"/>
    <property type="match status" value="1"/>
</dbReference>
<dbReference type="RefSeq" id="WP_195875995.1">
    <property type="nucleotide sequence ID" value="NZ_JADOEL010000012.1"/>
</dbReference>
<keyword evidence="4" id="KW-0227">DNA damage</keyword>
<reference evidence="15 16" key="1">
    <citation type="submission" date="2020-11" db="EMBL/GenBank/DDBJ databases">
        <title>WGS of Herminiimonas contaminans strain Marseille-Q4544 isolated from planarians Schmidtea mediterranea.</title>
        <authorList>
            <person name="Kangale L."/>
        </authorList>
    </citation>
    <scope>NUCLEOTIDE SEQUENCE [LARGE SCALE GENOMIC DNA]</scope>
    <source>
        <strain evidence="15 16">Marseille-Q4544</strain>
    </source>
</reference>
<dbReference type="InterPro" id="IPR014013">
    <property type="entry name" value="Helic_SF1/SF2_ATP-bd_DinG/Rad3"/>
</dbReference>
<dbReference type="InterPro" id="IPR010614">
    <property type="entry name" value="RAD3-like_helicase_DEAD"/>
</dbReference>
<dbReference type="Gene3D" id="3.90.320.10">
    <property type="match status" value="1"/>
</dbReference>
<evidence type="ECO:0000256" key="1">
    <source>
        <dbReference type="ARBA" id="ARBA00022485"/>
    </source>
</evidence>
<evidence type="ECO:0000259" key="14">
    <source>
        <dbReference type="PROSITE" id="PS51193"/>
    </source>
</evidence>
<dbReference type="InterPro" id="IPR006554">
    <property type="entry name" value="Helicase-like_DEXD_c2"/>
</dbReference>
<gene>
    <name evidence="15" type="ORF">IXC47_13890</name>
</gene>
<keyword evidence="5" id="KW-0378">Hydrolase</keyword>
<keyword evidence="16" id="KW-1185">Reference proteome</keyword>
<organism evidence="15 16">
    <name type="scientific">Herminiimonas contaminans</name>
    <dbReference type="NCBI Taxonomy" id="1111140"/>
    <lineage>
        <taxon>Bacteria</taxon>
        <taxon>Pseudomonadati</taxon>
        <taxon>Pseudomonadota</taxon>
        <taxon>Betaproteobacteria</taxon>
        <taxon>Burkholderiales</taxon>
        <taxon>Oxalobacteraceae</taxon>
        <taxon>Herminiimonas</taxon>
    </lineage>
</organism>
<dbReference type="Proteomes" id="UP000657372">
    <property type="component" value="Unassembled WGS sequence"/>
</dbReference>
<dbReference type="Pfam" id="PF13307">
    <property type="entry name" value="Helicase_C_2"/>
    <property type="match status" value="1"/>
</dbReference>
<evidence type="ECO:0000256" key="12">
    <source>
        <dbReference type="ARBA" id="ARBA00023235"/>
    </source>
</evidence>
<keyword evidence="7" id="KW-0067">ATP-binding</keyword>
<keyword evidence="10" id="KW-0238">DNA-binding</keyword>
<sequence length="752" mass="84617">MSYVVAVRTLCEFAAKVGDLDLRFTPAPTAQQGIAGHGTVVSRRGKHYEAEVSLSGLYKQLRVRGRADGYDPGYNRVEEIKTFRGDLHAMPDNHRQLHWAQVKVYAWLLCQTRGLKEINVALVYFDIGTQKETMLVEKHSADALELHFDHLCERFVAWAEQETQHRLARDTALTGLAFPHAEFRPGQRHLAESVYKAALSGRHLMAQAPTGIGKTVATIFPLLKASPGQKLDKIFFLAAKTPGRALALDAMELIGKGKDSAVLPLRVLELVARDKACEHPDKACHGESCPLAQGFYDRVVAARQAAVRAAVLDQQALRAIALAHQVCPYYLSQELVRWSDVVVGDYNYYFDISAMLYGLTVENDWRVAVLVDEAHNMVERARKMYSAELTQSSFRYARKSAPKSLKTVLDRVNRQWNDLYRNQEAEYAVYHAIAEKFLFALQQAGTDITDLMTDEPDSVSPELQRFYFDAMQFSKLAEVFGEHSMFDITTDMSGNKPQATLCIRNIVPAPFLKQRFATAHTVTLFSATLGPHHFYSDMLGLPDDTAWIDVESPFMAQQLSVRIARTISTRYQHRSHSLAPIAKLIAAQYSHTPGNYLAFFSSFDYLQQVLDLFAELYPDVTIWQQSRGMGESEKQDFLARFTDGGQGIGFAVLGGAFAEGVDLPGERLIGAFVATLGLPQMNPINEEMRVRMDQIFGKGYDYTYLYPGMQKVVQAAGRVIRTQDDRGYIHLIDDRFARPDVMDLLPAWWQVQ</sequence>
<dbReference type="SMART" id="SM00491">
    <property type="entry name" value="HELICc2"/>
    <property type="match status" value="1"/>
</dbReference>
<keyword evidence="1" id="KW-0004">4Fe-4S</keyword>
<name>A0ABS0EVK5_9BURK</name>
<dbReference type="InterPro" id="IPR045028">
    <property type="entry name" value="DinG/Rad3-like"/>
</dbReference>
<comment type="similarity">
    <text evidence="13">Belongs to the helicase family. DinG subfamily.</text>
</comment>
<evidence type="ECO:0000256" key="4">
    <source>
        <dbReference type="ARBA" id="ARBA00022763"/>
    </source>
</evidence>
<keyword evidence="6 15" id="KW-0347">Helicase</keyword>
<evidence type="ECO:0000256" key="7">
    <source>
        <dbReference type="ARBA" id="ARBA00022840"/>
    </source>
</evidence>
<evidence type="ECO:0000256" key="3">
    <source>
        <dbReference type="ARBA" id="ARBA00022741"/>
    </source>
</evidence>
<keyword evidence="11" id="KW-0234">DNA repair</keyword>
<keyword evidence="3" id="KW-0547">Nucleotide-binding</keyword>
<dbReference type="PANTHER" id="PTHR11472:SF34">
    <property type="entry name" value="REGULATOR OF TELOMERE ELONGATION HELICASE 1"/>
    <property type="match status" value="1"/>
</dbReference>
<keyword evidence="9" id="KW-0411">Iron-sulfur</keyword>
<evidence type="ECO:0000256" key="2">
    <source>
        <dbReference type="ARBA" id="ARBA00022723"/>
    </source>
</evidence>
<comment type="caution">
    <text evidence="15">The sequence shown here is derived from an EMBL/GenBank/DDBJ whole genome shotgun (WGS) entry which is preliminary data.</text>
</comment>
<protein>
    <submittedName>
        <fullName evidence="15">ATP-dependent DNA helicase</fullName>
    </submittedName>
</protein>
<dbReference type="PROSITE" id="PS51193">
    <property type="entry name" value="HELICASE_ATP_BIND_2"/>
    <property type="match status" value="1"/>
</dbReference>
<dbReference type="EMBL" id="JADOEL010000012">
    <property type="protein sequence ID" value="MBF8178775.1"/>
    <property type="molecule type" value="Genomic_DNA"/>
</dbReference>
<evidence type="ECO:0000256" key="6">
    <source>
        <dbReference type="ARBA" id="ARBA00022806"/>
    </source>
</evidence>
<dbReference type="InterPro" id="IPR011545">
    <property type="entry name" value="DEAD/DEAH_box_helicase_dom"/>
</dbReference>
<dbReference type="Gene3D" id="1.10.275.30">
    <property type="match status" value="1"/>
</dbReference>
<proteinExistence type="inferred from homology"/>
<dbReference type="GO" id="GO:0004386">
    <property type="term" value="F:helicase activity"/>
    <property type="evidence" value="ECO:0007669"/>
    <property type="project" value="UniProtKB-KW"/>
</dbReference>
<evidence type="ECO:0000256" key="9">
    <source>
        <dbReference type="ARBA" id="ARBA00023014"/>
    </source>
</evidence>
<evidence type="ECO:0000256" key="13">
    <source>
        <dbReference type="ARBA" id="ARBA00038058"/>
    </source>
</evidence>
<evidence type="ECO:0000256" key="11">
    <source>
        <dbReference type="ARBA" id="ARBA00023204"/>
    </source>
</evidence>
<keyword evidence="12" id="KW-0413">Isomerase</keyword>
<keyword evidence="8" id="KW-0408">Iron</keyword>
<dbReference type="InterPro" id="IPR006555">
    <property type="entry name" value="ATP-dep_Helicase_C"/>
</dbReference>
<evidence type="ECO:0000313" key="16">
    <source>
        <dbReference type="Proteomes" id="UP000657372"/>
    </source>
</evidence>
<dbReference type="PANTHER" id="PTHR11472">
    <property type="entry name" value="DNA REPAIR DEAD HELICASE RAD3/XP-D SUBFAMILY MEMBER"/>
    <property type="match status" value="1"/>
</dbReference>
<dbReference type="SUPFAM" id="SSF52540">
    <property type="entry name" value="P-loop containing nucleoside triphosphate hydrolases"/>
    <property type="match status" value="1"/>
</dbReference>
<dbReference type="Pfam" id="PF06733">
    <property type="entry name" value="DEAD_2"/>
    <property type="match status" value="1"/>
</dbReference>
<evidence type="ECO:0000256" key="5">
    <source>
        <dbReference type="ARBA" id="ARBA00022801"/>
    </source>
</evidence>
<dbReference type="SMART" id="SM00488">
    <property type="entry name" value="DEXDc2"/>
    <property type="match status" value="1"/>
</dbReference>
<evidence type="ECO:0000256" key="10">
    <source>
        <dbReference type="ARBA" id="ARBA00023125"/>
    </source>
</evidence>
<feature type="domain" description="Helicase ATP-binding" evidence="14">
    <location>
        <begin position="173"/>
        <end position="426"/>
    </location>
</feature>
<dbReference type="Gene3D" id="3.40.50.300">
    <property type="entry name" value="P-loop containing nucleotide triphosphate hydrolases"/>
    <property type="match status" value="2"/>
</dbReference>
<evidence type="ECO:0000256" key="8">
    <source>
        <dbReference type="ARBA" id="ARBA00023004"/>
    </source>
</evidence>
<dbReference type="InterPro" id="IPR027417">
    <property type="entry name" value="P-loop_NTPase"/>
</dbReference>
<keyword evidence="2" id="KW-0479">Metal-binding</keyword>
<accession>A0ABS0EVK5</accession>